<evidence type="ECO:0000259" key="6">
    <source>
        <dbReference type="PROSITE" id="PS50112"/>
    </source>
</evidence>
<dbReference type="SMART" id="SM00086">
    <property type="entry name" value="PAC"/>
    <property type="match status" value="1"/>
</dbReference>
<dbReference type="CDD" id="cd00130">
    <property type="entry name" value="PAS"/>
    <property type="match status" value="1"/>
</dbReference>
<evidence type="ECO:0000256" key="5">
    <source>
        <dbReference type="ARBA" id="ARBA00022777"/>
    </source>
</evidence>
<dbReference type="AlphaFoldDB" id="B3EJ88"/>
<dbReference type="Pfam" id="PF08447">
    <property type="entry name" value="PAS_3"/>
    <property type="match status" value="1"/>
</dbReference>
<dbReference type="eggNOG" id="COG2202">
    <property type="taxonomic scope" value="Bacteria"/>
</dbReference>
<evidence type="ECO:0000256" key="2">
    <source>
        <dbReference type="ARBA" id="ARBA00012438"/>
    </source>
</evidence>
<dbReference type="HOGENOM" id="CLU_958764_0_0_10"/>
<dbReference type="PROSITE" id="PS50112">
    <property type="entry name" value="PAS"/>
    <property type="match status" value="1"/>
</dbReference>
<evidence type="ECO:0000259" key="7">
    <source>
        <dbReference type="PROSITE" id="PS50113"/>
    </source>
</evidence>
<keyword evidence="5" id="KW-0418">Kinase</keyword>
<evidence type="ECO:0000313" key="8">
    <source>
        <dbReference type="EMBL" id="ACE04288.1"/>
    </source>
</evidence>
<keyword evidence="3" id="KW-0597">Phosphoprotein</keyword>
<organism evidence="8">
    <name type="scientific">Chlorobium phaeobacteroides (strain BS1)</name>
    <dbReference type="NCBI Taxonomy" id="331678"/>
    <lineage>
        <taxon>Bacteria</taxon>
        <taxon>Pseudomonadati</taxon>
        <taxon>Chlorobiota</taxon>
        <taxon>Chlorobiia</taxon>
        <taxon>Chlorobiales</taxon>
        <taxon>Chlorobiaceae</taxon>
        <taxon>Chlorobium/Pelodictyon group</taxon>
        <taxon>Chlorobium</taxon>
    </lineage>
</organism>
<dbReference type="SMART" id="SM00091">
    <property type="entry name" value="PAS"/>
    <property type="match status" value="2"/>
</dbReference>
<evidence type="ECO:0000256" key="3">
    <source>
        <dbReference type="ARBA" id="ARBA00022553"/>
    </source>
</evidence>
<sequence length="259" mass="29602">MNKPPRINSSIQTLENVITVLKAGTWEWNLQTGIVTVNRFWYDMLGYEDAEPEMTMQTWQDMIHPDDLEAVMSAVKMHLDGNSNVYEVEFRLKHHNGEWVWIKSSGRIMEYDSNHDPLYFCGVHIDITEKKTVQAELRAANELFRFLFSNSSDAIVLLKGAEIMDCNPRALTFFDCSYRNHIVGKSLPDLSPAEQPDGSESLVRFETSLQKAETGNPQWFAWQCQTVNEEAVDCEVCLKKLTSNPEGYIVALLQEVSAE</sequence>
<evidence type="ECO:0000256" key="4">
    <source>
        <dbReference type="ARBA" id="ARBA00022679"/>
    </source>
</evidence>
<dbReference type="SUPFAM" id="SSF55785">
    <property type="entry name" value="PYP-like sensor domain (PAS domain)"/>
    <property type="match status" value="2"/>
</dbReference>
<accession>B3EJ88</accession>
<keyword evidence="4" id="KW-0808">Transferase</keyword>
<dbReference type="Gene3D" id="3.30.450.20">
    <property type="entry name" value="PAS domain"/>
    <property type="match status" value="2"/>
</dbReference>
<dbReference type="InterPro" id="IPR052162">
    <property type="entry name" value="Sensor_kinase/Photoreceptor"/>
</dbReference>
<dbReference type="EC" id="2.7.13.3" evidence="2"/>
<dbReference type="EMBL" id="CP001101">
    <property type="protein sequence ID" value="ACE04288.1"/>
    <property type="molecule type" value="Genomic_DNA"/>
</dbReference>
<dbReference type="GO" id="GO:0004673">
    <property type="term" value="F:protein histidine kinase activity"/>
    <property type="evidence" value="ECO:0007669"/>
    <property type="project" value="UniProtKB-EC"/>
</dbReference>
<dbReference type="KEGG" id="cpb:Cphamn1_1359"/>
<dbReference type="STRING" id="331678.Cphamn1_1359"/>
<dbReference type="InterPro" id="IPR035965">
    <property type="entry name" value="PAS-like_dom_sf"/>
</dbReference>
<name>B3EJ88_CHLPB</name>
<dbReference type="PANTHER" id="PTHR43304:SF1">
    <property type="entry name" value="PAC DOMAIN-CONTAINING PROTEIN"/>
    <property type="match status" value="1"/>
</dbReference>
<evidence type="ECO:0000256" key="1">
    <source>
        <dbReference type="ARBA" id="ARBA00000085"/>
    </source>
</evidence>
<reference evidence="8" key="1">
    <citation type="submission" date="2008-06" db="EMBL/GenBank/DDBJ databases">
        <title>Complete sequence of Chlorobium phaeobacteroides BS1.</title>
        <authorList>
            <consortium name="US DOE Joint Genome Institute"/>
            <person name="Lucas S."/>
            <person name="Copeland A."/>
            <person name="Lapidus A."/>
            <person name="Glavina del Rio T."/>
            <person name="Dalin E."/>
            <person name="Tice H."/>
            <person name="Bruce D."/>
            <person name="Goodwin L."/>
            <person name="Pitluck S."/>
            <person name="Schmutz J."/>
            <person name="Larimer F."/>
            <person name="Land M."/>
            <person name="Hauser L."/>
            <person name="Kyrpides N."/>
            <person name="Ovchinnikova G."/>
            <person name="Li T."/>
            <person name="Liu Z."/>
            <person name="Zhao F."/>
            <person name="Overmann J."/>
            <person name="Bryant D.A."/>
            <person name="Richardson P."/>
        </authorList>
    </citation>
    <scope>NUCLEOTIDE SEQUENCE [LARGE SCALE GENOMIC DNA]</scope>
    <source>
        <strain evidence="8">BS1</strain>
    </source>
</reference>
<dbReference type="NCBIfam" id="TIGR00229">
    <property type="entry name" value="sensory_box"/>
    <property type="match status" value="1"/>
</dbReference>
<dbReference type="PROSITE" id="PS50113">
    <property type="entry name" value="PAC"/>
    <property type="match status" value="1"/>
</dbReference>
<dbReference type="Pfam" id="PF13188">
    <property type="entry name" value="PAS_8"/>
    <property type="match status" value="1"/>
</dbReference>
<feature type="domain" description="PAS" evidence="6">
    <location>
        <begin position="10"/>
        <end position="82"/>
    </location>
</feature>
<dbReference type="InterPro" id="IPR001610">
    <property type="entry name" value="PAC"/>
</dbReference>
<dbReference type="InterPro" id="IPR013655">
    <property type="entry name" value="PAS_fold_3"/>
</dbReference>
<dbReference type="PANTHER" id="PTHR43304">
    <property type="entry name" value="PHYTOCHROME-LIKE PROTEIN CPH1"/>
    <property type="match status" value="1"/>
</dbReference>
<dbReference type="InterPro" id="IPR000700">
    <property type="entry name" value="PAS-assoc_C"/>
</dbReference>
<feature type="domain" description="PAC" evidence="7">
    <location>
        <begin position="86"/>
        <end position="139"/>
    </location>
</feature>
<proteinExistence type="predicted"/>
<gene>
    <name evidence="8" type="ordered locus">Cphamn1_1359</name>
</gene>
<protein>
    <recommendedName>
        <fullName evidence="2">histidine kinase</fullName>
        <ecNumber evidence="2">2.7.13.3</ecNumber>
    </recommendedName>
</protein>
<dbReference type="OrthoDB" id="9808408at2"/>
<comment type="catalytic activity">
    <reaction evidence="1">
        <text>ATP + protein L-histidine = ADP + protein N-phospho-L-histidine.</text>
        <dbReference type="EC" id="2.7.13.3"/>
    </reaction>
</comment>
<dbReference type="InterPro" id="IPR000014">
    <property type="entry name" value="PAS"/>
</dbReference>